<reference evidence="12" key="2">
    <citation type="submission" date="2019-10" db="EMBL/GenBank/DDBJ databases">
        <title>Malate fermentation in French cider.</title>
        <authorList>
            <person name="Cousin F.J."/>
            <person name="Medina Fernandez S."/>
            <person name="Misery B."/>
            <person name="Laplace J.-M."/>
            <person name="Cretenet M."/>
        </authorList>
    </citation>
    <scope>NUCLEOTIDE SEQUENCE</scope>
    <source>
        <strain evidence="12">UCMA15129</strain>
    </source>
</reference>
<dbReference type="Proteomes" id="UP000294726">
    <property type="component" value="Chromosome"/>
</dbReference>
<evidence type="ECO:0000259" key="11">
    <source>
        <dbReference type="PROSITE" id="PS50893"/>
    </source>
</evidence>
<dbReference type="InterPro" id="IPR017911">
    <property type="entry name" value="MacB-like_ATP-bd"/>
</dbReference>
<proteinExistence type="inferred from homology"/>
<gene>
    <name evidence="13" type="primary">hrtA</name>
    <name evidence="12" type="ORF">GA838_08575</name>
    <name evidence="13" type="ORF">OENI_0705</name>
</gene>
<evidence type="ECO:0000256" key="6">
    <source>
        <dbReference type="ARBA" id="ARBA00022840"/>
    </source>
</evidence>
<dbReference type="PANTHER" id="PTHR24220">
    <property type="entry name" value="IMPORT ATP-BINDING PROTEIN"/>
    <property type="match status" value="1"/>
</dbReference>
<dbReference type="AlphaFoldDB" id="A0A483BL08"/>
<dbReference type="SUPFAM" id="SSF52540">
    <property type="entry name" value="P-loop containing nucleoside triphosphate hydrolases"/>
    <property type="match status" value="1"/>
</dbReference>
<dbReference type="CDD" id="cd03255">
    <property type="entry name" value="ABC_MJ0796_LolCDE_FtsE"/>
    <property type="match status" value="1"/>
</dbReference>
<dbReference type="PANTHER" id="PTHR24220:SF666">
    <property type="entry name" value="HEMIN IMPORT ATP-BINDING PROTEIN HRTA-RELATED"/>
    <property type="match status" value="1"/>
</dbReference>
<keyword evidence="6 13" id="KW-0067">ATP-binding</keyword>
<dbReference type="Pfam" id="PF00005">
    <property type="entry name" value="ABC_tran"/>
    <property type="match status" value="1"/>
</dbReference>
<dbReference type="SMART" id="SM00382">
    <property type="entry name" value="AAA"/>
    <property type="match status" value="1"/>
</dbReference>
<evidence type="ECO:0000256" key="7">
    <source>
        <dbReference type="ARBA" id="ARBA00023136"/>
    </source>
</evidence>
<evidence type="ECO:0000256" key="8">
    <source>
        <dbReference type="ARBA" id="ARBA00024359"/>
    </source>
</evidence>
<keyword evidence="3" id="KW-0813">Transport</keyword>
<dbReference type="RefSeq" id="WP_002817382.1">
    <property type="nucleotide sequence ID" value="NZ_CP027431.1"/>
</dbReference>
<comment type="similarity">
    <text evidence="8">Belongs to the ABC transporter superfamily. HrtA family.</text>
</comment>
<sequence>MSVIELRNINKIFGNKISRVHVLKNINFSAENNQFNLVLGPSGSGKSTFLTIAGGLQKPTSGQVNIEGQPIEGLSSKDRDTLRLNKIAFILQSYNLLPYLTVKEQFVLVDKVKNKGNLDSSSLDSLLKKLGIEELQEKYPGELSGGQNQRAAIARALYTDPSIILADEPTASLDSDNVKEVGSLFKSLAKEQHKSIVVVTHDLRLVDFADKIYEILDGRMKLKE</sequence>
<evidence type="ECO:0000313" key="12">
    <source>
        <dbReference type="EMBL" id="MDV7715780.1"/>
    </source>
</evidence>
<protein>
    <recommendedName>
        <fullName evidence="9">Putative hemin import ATP-binding protein HrtA</fullName>
    </recommendedName>
</protein>
<dbReference type="Proteomes" id="UP001281024">
    <property type="component" value="Unassembled WGS sequence"/>
</dbReference>
<keyword evidence="13" id="KW-0378">Hydrolase</keyword>
<evidence type="ECO:0000256" key="4">
    <source>
        <dbReference type="ARBA" id="ARBA00022475"/>
    </source>
</evidence>
<name>A0A483BL08_OENOE</name>
<keyword evidence="4" id="KW-1003">Cell membrane</keyword>
<keyword evidence="7" id="KW-0472">Membrane</keyword>
<organism evidence="13 14">
    <name type="scientific">Oenococcus oeni</name>
    <name type="common">Leuconostoc oenos</name>
    <dbReference type="NCBI Taxonomy" id="1247"/>
    <lineage>
        <taxon>Bacteria</taxon>
        <taxon>Bacillati</taxon>
        <taxon>Bacillota</taxon>
        <taxon>Bacilli</taxon>
        <taxon>Lactobacillales</taxon>
        <taxon>Lactobacillaceae</taxon>
        <taxon>Oenococcus</taxon>
    </lineage>
</organism>
<comment type="subunit">
    <text evidence="2">The complex is composed of two ATP-binding proteins (HrtA), two transmembrane proteins (HrtB) and a solute-binding protein.</text>
</comment>
<dbReference type="InterPro" id="IPR003593">
    <property type="entry name" value="AAA+_ATPase"/>
</dbReference>
<evidence type="ECO:0000256" key="2">
    <source>
        <dbReference type="ARBA" id="ARBA00011131"/>
    </source>
</evidence>
<dbReference type="InterPro" id="IPR027417">
    <property type="entry name" value="P-loop_NTPase"/>
</dbReference>
<evidence type="ECO:0000313" key="14">
    <source>
        <dbReference type="Proteomes" id="UP000294726"/>
    </source>
</evidence>
<dbReference type="GO" id="GO:0005886">
    <property type="term" value="C:plasma membrane"/>
    <property type="evidence" value="ECO:0007669"/>
    <property type="project" value="UniProtKB-SubCell"/>
</dbReference>
<dbReference type="PROSITE" id="PS50893">
    <property type="entry name" value="ABC_TRANSPORTER_2"/>
    <property type="match status" value="1"/>
</dbReference>
<dbReference type="GO" id="GO:0005524">
    <property type="term" value="F:ATP binding"/>
    <property type="evidence" value="ECO:0007669"/>
    <property type="project" value="UniProtKB-KW"/>
</dbReference>
<dbReference type="GO" id="GO:0016887">
    <property type="term" value="F:ATP hydrolysis activity"/>
    <property type="evidence" value="ECO:0007669"/>
    <property type="project" value="InterPro"/>
</dbReference>
<evidence type="ECO:0000256" key="5">
    <source>
        <dbReference type="ARBA" id="ARBA00022741"/>
    </source>
</evidence>
<accession>A0A483BL08</accession>
<dbReference type="GeneID" id="75066187"/>
<dbReference type="EMBL" id="LR031358">
    <property type="protein sequence ID" value="VDB97780.1"/>
    <property type="molecule type" value="Genomic_DNA"/>
</dbReference>
<dbReference type="Gene3D" id="3.40.50.300">
    <property type="entry name" value="P-loop containing nucleotide triphosphate hydrolases"/>
    <property type="match status" value="1"/>
</dbReference>
<dbReference type="EMBL" id="WERV01000007">
    <property type="protein sequence ID" value="MDV7715780.1"/>
    <property type="molecule type" value="Genomic_DNA"/>
</dbReference>
<comment type="subcellular location">
    <subcellularLocation>
        <location evidence="1">Cell membrane</location>
        <topology evidence="1">Peripheral membrane protein</topology>
    </subcellularLocation>
</comment>
<evidence type="ECO:0000256" key="1">
    <source>
        <dbReference type="ARBA" id="ARBA00004202"/>
    </source>
</evidence>
<reference evidence="13 14" key="1">
    <citation type="submission" date="2018-08" db="EMBL/GenBank/DDBJ databases">
        <authorList>
            <person name="Lorentzen P. G. S. M."/>
        </authorList>
    </citation>
    <scope>NUCLEOTIDE SEQUENCE [LARGE SCALE GENOMIC DNA]</scope>
    <source>
        <strain evidence="13 14">CRBO_1381</strain>
    </source>
</reference>
<dbReference type="InterPro" id="IPR015854">
    <property type="entry name" value="ABC_transpr_LolD-like"/>
</dbReference>
<feature type="domain" description="ABC transporter" evidence="11">
    <location>
        <begin position="4"/>
        <end position="222"/>
    </location>
</feature>
<evidence type="ECO:0000256" key="3">
    <source>
        <dbReference type="ARBA" id="ARBA00022448"/>
    </source>
</evidence>
<keyword evidence="5" id="KW-0547">Nucleotide-binding</keyword>
<comment type="function">
    <text evidence="10">Part of the ABC transporter complex hrt involved in hemin import. Responsible for energy coupling to the transport system.</text>
</comment>
<dbReference type="InterPro" id="IPR003439">
    <property type="entry name" value="ABC_transporter-like_ATP-bd"/>
</dbReference>
<evidence type="ECO:0000313" key="13">
    <source>
        <dbReference type="EMBL" id="VDB97780.1"/>
    </source>
</evidence>
<evidence type="ECO:0000256" key="9">
    <source>
        <dbReference type="ARBA" id="ARBA00024432"/>
    </source>
</evidence>
<evidence type="ECO:0000256" key="10">
    <source>
        <dbReference type="ARBA" id="ARBA00024721"/>
    </source>
</evidence>
<dbReference type="GO" id="GO:0022857">
    <property type="term" value="F:transmembrane transporter activity"/>
    <property type="evidence" value="ECO:0007669"/>
    <property type="project" value="TreeGrafter"/>
</dbReference>